<organism evidence="11 12">
    <name type="scientific">Brachyspira aalborgi</name>
    <dbReference type="NCBI Taxonomy" id="29522"/>
    <lineage>
        <taxon>Bacteria</taxon>
        <taxon>Pseudomonadati</taxon>
        <taxon>Spirochaetota</taxon>
        <taxon>Spirochaetia</taxon>
        <taxon>Brachyspirales</taxon>
        <taxon>Brachyspiraceae</taxon>
        <taxon>Brachyspira</taxon>
    </lineage>
</organism>
<evidence type="ECO:0000256" key="2">
    <source>
        <dbReference type="ARBA" id="ARBA00009404"/>
    </source>
</evidence>
<evidence type="ECO:0000313" key="11">
    <source>
        <dbReference type="EMBL" id="TXJ35500.1"/>
    </source>
</evidence>
<evidence type="ECO:0000256" key="8">
    <source>
        <dbReference type="ARBA" id="ARBA00023798"/>
    </source>
</evidence>
<comment type="subcellular location">
    <subcellularLocation>
        <location evidence="1">Cell inner membrane</location>
        <topology evidence="1">Peripheral membrane protein</topology>
    </subcellularLocation>
</comment>
<dbReference type="PANTHER" id="PTHR43790">
    <property type="entry name" value="CARBOHYDRATE TRANSPORT ATP-BINDING PROTEIN MG119-RELATED"/>
    <property type="match status" value="1"/>
</dbReference>
<dbReference type="EMBL" id="SAYB01000007">
    <property type="protein sequence ID" value="TXJ35500.1"/>
    <property type="molecule type" value="Genomic_DNA"/>
</dbReference>
<evidence type="ECO:0000256" key="3">
    <source>
        <dbReference type="ARBA" id="ARBA00011262"/>
    </source>
</evidence>
<proteinExistence type="inferred from homology"/>
<dbReference type="InterPro" id="IPR003439">
    <property type="entry name" value="ABC_transporter-like_ATP-bd"/>
</dbReference>
<accession>A0A5C8EHE7</accession>
<dbReference type="InterPro" id="IPR027417">
    <property type="entry name" value="P-loop_NTPase"/>
</dbReference>
<keyword evidence="6 11" id="KW-0067">ATP-binding</keyword>
<sequence length="490" mass="54586">MIMENLLELNNIWKVFDGVPVLKGLDISLAKGEVHAILGGNGSGKSTLMKIISGTYQSSNGTIKYLGKEVNFTRPYQAHREGIYLVPQEPKIFPYLSILENITIGLSKVNGETIEKVKSIAERIGFKVSLRDDAGKLTIANQQLVEIIRGLIRNAKVLILDEPTSTLTVKEVKSLFDIVRPLLKNDIGVFFISHRINEIFDFSDRISVLRDGNIVLSGNTSDFEPIDLIKAMIGNSDYNVSQNCNTKYDIGKVILSVHNLSSEVFKDISFDVRESETLGIAGIVGAGRTELASAIVGLEPYHSGEVIMDGKKLIPCDAKSAREAKISYIPEDRHKYGIFLDIPFYETISSEILKKISKIFLNKKQEKEISKKYVDELKIKVLNDEQYSRMLSGGNQQKVVISKILTTEPKVVILDEPTRGVDAKAREDVFQIVRNLKKKGVAVILISSDLEEVINNSDRIIVIHSGEINLELDKKDFSMEIITQASFGVI</sequence>
<comment type="function">
    <text evidence="7">Part of the ABC transporter complex LsrABCD involved in autoinducer 2 (AI-2) import. Responsible for energy coupling to the transport system.</text>
</comment>
<name>A0A5C8EHE7_9SPIR</name>
<dbReference type="Gene3D" id="3.40.50.300">
    <property type="entry name" value="P-loop containing nucleotide triphosphate hydrolases"/>
    <property type="match status" value="2"/>
</dbReference>
<dbReference type="GO" id="GO:0016887">
    <property type="term" value="F:ATP hydrolysis activity"/>
    <property type="evidence" value="ECO:0007669"/>
    <property type="project" value="InterPro"/>
</dbReference>
<evidence type="ECO:0000313" key="12">
    <source>
        <dbReference type="Proteomes" id="UP000322814"/>
    </source>
</evidence>
<comment type="catalytic activity">
    <reaction evidence="9">
        <text>ATP + H2O + (2R,4S)-2-methyl-2,3,3,4-tetrahydroxytetrahydrofuran-[AI-2-binding protein]Side 1 = ADP + phosphate + (2R,4S)-2-methyl-2,3,3,4-tetrahydroxytetrahydrofuranSide 2 + [AI-2-binding protein]Side 1.</text>
        <dbReference type="EC" id="7.6.2.13"/>
    </reaction>
</comment>
<dbReference type="PANTHER" id="PTHR43790:SF2">
    <property type="entry name" value="AUTOINDUCER 2 IMPORT ATP-BINDING PROTEIN LSRA"/>
    <property type="match status" value="1"/>
</dbReference>
<comment type="similarity">
    <text evidence="2">Belongs to the ABC transporter superfamily. AI-2 autoinducer porter (TC 3.A.1.2.8) family.</text>
</comment>
<evidence type="ECO:0000256" key="7">
    <source>
        <dbReference type="ARBA" id="ARBA00023747"/>
    </source>
</evidence>
<dbReference type="InterPro" id="IPR017871">
    <property type="entry name" value="ABC_transporter-like_CS"/>
</dbReference>
<dbReference type="GO" id="GO:0005886">
    <property type="term" value="C:plasma membrane"/>
    <property type="evidence" value="ECO:0007669"/>
    <property type="project" value="UniProtKB-SubCell"/>
</dbReference>
<protein>
    <recommendedName>
        <fullName evidence="4">Autoinducer 2 import ATP-binding protein LsrA</fullName>
        <ecNumber evidence="8">7.6.2.13</ecNumber>
    </recommendedName>
</protein>
<evidence type="ECO:0000256" key="6">
    <source>
        <dbReference type="ARBA" id="ARBA00022840"/>
    </source>
</evidence>
<evidence type="ECO:0000256" key="4">
    <source>
        <dbReference type="ARBA" id="ARBA00019459"/>
    </source>
</evidence>
<dbReference type="EC" id="7.6.2.13" evidence="8"/>
<keyword evidence="5" id="KW-0547">Nucleotide-binding</keyword>
<evidence type="ECO:0000259" key="10">
    <source>
        <dbReference type="PROSITE" id="PS50893"/>
    </source>
</evidence>
<dbReference type="Pfam" id="PF00005">
    <property type="entry name" value="ABC_tran"/>
    <property type="match status" value="2"/>
</dbReference>
<dbReference type="SMART" id="SM00382">
    <property type="entry name" value="AAA"/>
    <property type="match status" value="2"/>
</dbReference>
<evidence type="ECO:0000256" key="9">
    <source>
        <dbReference type="ARBA" id="ARBA00034076"/>
    </source>
</evidence>
<dbReference type="PROSITE" id="PS00211">
    <property type="entry name" value="ABC_TRANSPORTER_1"/>
    <property type="match status" value="1"/>
</dbReference>
<reference evidence="11 12" key="1">
    <citation type="journal article" date="1992" name="Lakartidningen">
        <title>[Penicillin V and not amoxicillin is the first choice preparation in acute otitis].</title>
        <authorList>
            <person name="Kamme C."/>
            <person name="Lundgren K."/>
            <person name="Prellner K."/>
        </authorList>
    </citation>
    <scope>NUCLEOTIDE SEQUENCE [LARGE SCALE GENOMIC DNA]</scope>
    <source>
        <strain evidence="11 12">PC4580III</strain>
    </source>
</reference>
<dbReference type="CDD" id="cd03215">
    <property type="entry name" value="ABC_Carb_Monos_II"/>
    <property type="match status" value="1"/>
</dbReference>
<evidence type="ECO:0000256" key="1">
    <source>
        <dbReference type="ARBA" id="ARBA00004417"/>
    </source>
</evidence>
<gene>
    <name evidence="11" type="ORF">EPJ78_11370</name>
</gene>
<dbReference type="PROSITE" id="PS50893">
    <property type="entry name" value="ABC_TRANSPORTER_2"/>
    <property type="match status" value="2"/>
</dbReference>
<dbReference type="Proteomes" id="UP000322814">
    <property type="component" value="Unassembled WGS sequence"/>
</dbReference>
<feature type="domain" description="ABC transporter" evidence="10">
    <location>
        <begin position="245"/>
        <end position="490"/>
    </location>
</feature>
<feature type="domain" description="ABC transporter" evidence="10">
    <location>
        <begin position="7"/>
        <end position="236"/>
    </location>
</feature>
<dbReference type="InterPro" id="IPR050107">
    <property type="entry name" value="ABC_carbohydrate_import_ATPase"/>
</dbReference>
<dbReference type="CDD" id="cd03216">
    <property type="entry name" value="ABC_Carb_Monos_I"/>
    <property type="match status" value="1"/>
</dbReference>
<dbReference type="InterPro" id="IPR003593">
    <property type="entry name" value="AAA+_ATPase"/>
</dbReference>
<dbReference type="AlphaFoldDB" id="A0A5C8EHE7"/>
<dbReference type="GO" id="GO:0005524">
    <property type="term" value="F:ATP binding"/>
    <property type="evidence" value="ECO:0007669"/>
    <property type="project" value="UniProtKB-KW"/>
</dbReference>
<evidence type="ECO:0000256" key="5">
    <source>
        <dbReference type="ARBA" id="ARBA00022741"/>
    </source>
</evidence>
<comment type="caution">
    <text evidence="11">The sequence shown here is derived from an EMBL/GenBank/DDBJ whole genome shotgun (WGS) entry which is preliminary data.</text>
</comment>
<dbReference type="SUPFAM" id="SSF52540">
    <property type="entry name" value="P-loop containing nucleoside triphosphate hydrolases"/>
    <property type="match status" value="2"/>
</dbReference>
<comment type="subunit">
    <text evidence="3">The complex is composed of two ATP-binding proteins (LsrA), two transmembrane proteins (LsrC and LsrD) and a solute-binding protein (LsrB).</text>
</comment>